<evidence type="ECO:0000256" key="1">
    <source>
        <dbReference type="PROSITE-ProRule" id="PRU00152"/>
    </source>
</evidence>
<dbReference type="Pfam" id="PF01477">
    <property type="entry name" value="PLAT"/>
    <property type="match status" value="1"/>
</dbReference>
<evidence type="ECO:0000313" key="3">
    <source>
        <dbReference type="EMBL" id="KAK6172843.1"/>
    </source>
</evidence>
<dbReference type="Gene3D" id="2.40.180.10">
    <property type="entry name" value="Catalase core domain"/>
    <property type="match status" value="1"/>
</dbReference>
<sequence>MGSSFSSENADVKIYVCTGDKKNAGTDANVTIILHDEAGNFTEKIVLARFLRNDFERGQHDMFKISQSKLGSLVGKIVKIELCRDDAGLASEWFVDKIIVENTKTKDRSVFPILRWIKAGCPYSISEYDTSLPQFDDQNIRRELELKDKKNYYVYEQKVDGIPVQVG</sequence>
<dbReference type="AlphaFoldDB" id="A0AAN8PD84"/>
<feature type="domain" description="PLAT" evidence="2">
    <location>
        <begin position="10"/>
        <end position="131"/>
    </location>
</feature>
<dbReference type="EMBL" id="JAZGQO010000011">
    <property type="protein sequence ID" value="KAK6172843.1"/>
    <property type="molecule type" value="Genomic_DNA"/>
</dbReference>
<comment type="caution">
    <text evidence="1">Lacks conserved residue(s) required for the propagation of feature annotation.</text>
</comment>
<dbReference type="InterPro" id="IPR052970">
    <property type="entry name" value="Inner_ear_hair_cell_LOXHD"/>
</dbReference>
<evidence type="ECO:0000259" key="2">
    <source>
        <dbReference type="PROSITE" id="PS50095"/>
    </source>
</evidence>
<name>A0AAN8PD84_PATCE</name>
<evidence type="ECO:0000313" key="4">
    <source>
        <dbReference type="Proteomes" id="UP001347796"/>
    </source>
</evidence>
<reference evidence="3 4" key="1">
    <citation type="submission" date="2024-01" db="EMBL/GenBank/DDBJ databases">
        <title>The genome of the rayed Mediterranean limpet Patella caerulea (Linnaeus, 1758).</title>
        <authorList>
            <person name="Anh-Thu Weber A."/>
            <person name="Halstead-Nussloch G."/>
        </authorList>
    </citation>
    <scope>NUCLEOTIDE SEQUENCE [LARGE SCALE GENOMIC DNA]</scope>
    <source>
        <strain evidence="3">AATW-2023a</strain>
        <tissue evidence="3">Whole specimen</tissue>
    </source>
</reference>
<dbReference type="PANTHER" id="PTHR45901:SF3">
    <property type="entry name" value="LIPOXYGENASE HOMOLOGY DOMAIN-CONTAINING PROTEIN 1"/>
    <property type="match status" value="1"/>
</dbReference>
<dbReference type="PROSITE" id="PS50095">
    <property type="entry name" value="PLAT"/>
    <property type="match status" value="1"/>
</dbReference>
<accession>A0AAN8PD84</accession>
<dbReference type="InterPro" id="IPR001024">
    <property type="entry name" value="PLAT/LH2_dom"/>
</dbReference>
<dbReference type="InterPro" id="IPR036392">
    <property type="entry name" value="PLAT/LH2_dom_sf"/>
</dbReference>
<keyword evidence="4" id="KW-1185">Reference proteome</keyword>
<protein>
    <recommendedName>
        <fullName evidence="2">PLAT domain-containing protein</fullName>
    </recommendedName>
</protein>
<organism evidence="3 4">
    <name type="scientific">Patella caerulea</name>
    <name type="common">Rayed Mediterranean limpet</name>
    <dbReference type="NCBI Taxonomy" id="87958"/>
    <lineage>
        <taxon>Eukaryota</taxon>
        <taxon>Metazoa</taxon>
        <taxon>Spiralia</taxon>
        <taxon>Lophotrochozoa</taxon>
        <taxon>Mollusca</taxon>
        <taxon>Gastropoda</taxon>
        <taxon>Patellogastropoda</taxon>
        <taxon>Patelloidea</taxon>
        <taxon>Patellidae</taxon>
        <taxon>Patella</taxon>
    </lineage>
</organism>
<dbReference type="Proteomes" id="UP001347796">
    <property type="component" value="Unassembled WGS sequence"/>
</dbReference>
<gene>
    <name evidence="3" type="ORF">SNE40_016421</name>
</gene>
<proteinExistence type="predicted"/>
<dbReference type="SUPFAM" id="SSF49723">
    <property type="entry name" value="Lipase/lipooxygenase domain (PLAT/LH2 domain)"/>
    <property type="match status" value="1"/>
</dbReference>
<dbReference type="PANTHER" id="PTHR45901">
    <property type="entry name" value="PROTEIN CBG12474"/>
    <property type="match status" value="1"/>
</dbReference>
<comment type="caution">
    <text evidence="3">The sequence shown here is derived from an EMBL/GenBank/DDBJ whole genome shotgun (WGS) entry which is preliminary data.</text>
</comment>